<dbReference type="Proteomes" id="UP001454036">
    <property type="component" value="Unassembled WGS sequence"/>
</dbReference>
<sequence>MHEFEQVRRVNHIPLDEEGKQRRLITAGKGGIRWVEDNGGRKRSIKILEDEWLPEKSNVLKICYNGEVDALRLEVDNFVIDVDVIGVPSILAVEMKDSTLFEMLERR</sequence>
<organism evidence="1 2">
    <name type="scientific">Lithospermum erythrorhizon</name>
    <name type="common">Purple gromwell</name>
    <name type="synonym">Lithospermum officinale var. erythrorhizon</name>
    <dbReference type="NCBI Taxonomy" id="34254"/>
    <lineage>
        <taxon>Eukaryota</taxon>
        <taxon>Viridiplantae</taxon>
        <taxon>Streptophyta</taxon>
        <taxon>Embryophyta</taxon>
        <taxon>Tracheophyta</taxon>
        <taxon>Spermatophyta</taxon>
        <taxon>Magnoliopsida</taxon>
        <taxon>eudicotyledons</taxon>
        <taxon>Gunneridae</taxon>
        <taxon>Pentapetalae</taxon>
        <taxon>asterids</taxon>
        <taxon>lamiids</taxon>
        <taxon>Boraginales</taxon>
        <taxon>Boraginaceae</taxon>
        <taxon>Boraginoideae</taxon>
        <taxon>Lithospermeae</taxon>
        <taxon>Lithospermum</taxon>
    </lineage>
</organism>
<dbReference type="AlphaFoldDB" id="A0AAV3NVV9"/>
<reference evidence="1 2" key="1">
    <citation type="submission" date="2024-01" db="EMBL/GenBank/DDBJ databases">
        <title>The complete chloroplast genome sequence of Lithospermum erythrorhizon: insights into the phylogenetic relationship among Boraginaceae species and the maternal lineages of purple gromwells.</title>
        <authorList>
            <person name="Okada T."/>
            <person name="Watanabe K."/>
        </authorList>
    </citation>
    <scope>NUCLEOTIDE SEQUENCE [LARGE SCALE GENOMIC DNA]</scope>
</reference>
<name>A0AAV3NVV9_LITER</name>
<gene>
    <name evidence="1" type="ORF">LIER_04084</name>
</gene>
<proteinExistence type="predicted"/>
<evidence type="ECO:0000313" key="1">
    <source>
        <dbReference type="EMBL" id="GAA0143389.1"/>
    </source>
</evidence>
<keyword evidence="2" id="KW-1185">Reference proteome</keyword>
<protein>
    <submittedName>
        <fullName evidence="1">Uncharacterized protein</fullName>
    </submittedName>
</protein>
<accession>A0AAV3NVV9</accession>
<dbReference type="EMBL" id="BAABME010000511">
    <property type="protein sequence ID" value="GAA0143389.1"/>
    <property type="molecule type" value="Genomic_DNA"/>
</dbReference>
<comment type="caution">
    <text evidence="1">The sequence shown here is derived from an EMBL/GenBank/DDBJ whole genome shotgun (WGS) entry which is preliminary data.</text>
</comment>
<evidence type="ECO:0000313" key="2">
    <source>
        <dbReference type="Proteomes" id="UP001454036"/>
    </source>
</evidence>